<evidence type="ECO:0008006" key="3">
    <source>
        <dbReference type="Google" id="ProtNLM"/>
    </source>
</evidence>
<dbReference type="AlphaFoldDB" id="A0A8J6N9G2"/>
<gene>
    <name evidence="1" type="ORF">H8E79_03540</name>
</gene>
<protein>
    <recommendedName>
        <fullName evidence="3">Smr domain-containing protein</fullName>
    </recommendedName>
</protein>
<sequence>MFPCGVCGNELKAGTRVCPYCGTHQEDDFVRKPVGFSHKTVNLEFGRPIVEVALRRLEQELQTARQEGIRVLTLIHGYGSSGVGGAIRHESRYLLADLIHKGQINMVIHGEDFRAKAGPVRDLLRRFPQLSTNVHLNRGNRGITIVVL</sequence>
<reference evidence="1 2" key="1">
    <citation type="submission" date="2020-08" db="EMBL/GenBank/DDBJ databases">
        <title>Bridging the membrane lipid divide: bacteria of the FCB group superphylum have the potential to synthesize archaeal ether lipids.</title>
        <authorList>
            <person name="Villanueva L."/>
            <person name="Von Meijenfeldt F.A.B."/>
            <person name="Westbye A.B."/>
            <person name="Yadav S."/>
            <person name="Hopmans E.C."/>
            <person name="Dutilh B.E."/>
            <person name="Sinninghe Damste J.S."/>
        </authorList>
    </citation>
    <scope>NUCLEOTIDE SEQUENCE [LARGE SCALE GENOMIC DNA]</scope>
    <source>
        <strain evidence="1">NIOZ-UU81</strain>
    </source>
</reference>
<evidence type="ECO:0000313" key="1">
    <source>
        <dbReference type="EMBL" id="MBC8208227.1"/>
    </source>
</evidence>
<organism evidence="1 2">
    <name type="scientific">Candidatus Desulfatifera sulfidica</name>
    <dbReference type="NCBI Taxonomy" id="2841691"/>
    <lineage>
        <taxon>Bacteria</taxon>
        <taxon>Pseudomonadati</taxon>
        <taxon>Thermodesulfobacteriota</taxon>
        <taxon>Desulfobulbia</taxon>
        <taxon>Desulfobulbales</taxon>
        <taxon>Desulfobulbaceae</taxon>
        <taxon>Candidatus Desulfatifera</taxon>
    </lineage>
</organism>
<accession>A0A8J6N9G2</accession>
<comment type="caution">
    <text evidence="1">The sequence shown here is derived from an EMBL/GenBank/DDBJ whole genome shotgun (WGS) entry which is preliminary data.</text>
</comment>
<name>A0A8J6N9G2_9BACT</name>
<proteinExistence type="predicted"/>
<evidence type="ECO:0000313" key="2">
    <source>
        <dbReference type="Proteomes" id="UP000599024"/>
    </source>
</evidence>
<dbReference type="EMBL" id="JACNLK010000031">
    <property type="protein sequence ID" value="MBC8208227.1"/>
    <property type="molecule type" value="Genomic_DNA"/>
</dbReference>
<dbReference type="Proteomes" id="UP000599024">
    <property type="component" value="Unassembled WGS sequence"/>
</dbReference>